<dbReference type="SUPFAM" id="SSF51905">
    <property type="entry name" value="FAD/NAD(P)-binding domain"/>
    <property type="match status" value="2"/>
</dbReference>
<dbReference type="PROSITE" id="PS51257">
    <property type="entry name" value="PROKAR_LIPOPROTEIN"/>
    <property type="match status" value="1"/>
</dbReference>
<dbReference type="EC" id="1.6.5.9" evidence="2"/>
<evidence type="ECO:0000313" key="13">
    <source>
        <dbReference type="Proteomes" id="UP001165063"/>
    </source>
</evidence>
<dbReference type="EMBL" id="BSXU01000873">
    <property type="protein sequence ID" value="GMG21990.1"/>
    <property type="molecule type" value="Genomic_DNA"/>
</dbReference>
<dbReference type="Proteomes" id="UP001165063">
    <property type="component" value="Unassembled WGS sequence"/>
</dbReference>
<dbReference type="InterPro" id="IPR036188">
    <property type="entry name" value="FAD/NAD-bd_sf"/>
</dbReference>
<keyword evidence="6" id="KW-0560">Oxidoreductase</keyword>
<evidence type="ECO:0000256" key="6">
    <source>
        <dbReference type="ARBA" id="ARBA00023002"/>
    </source>
</evidence>
<keyword evidence="7" id="KW-0520">NAD</keyword>
<gene>
    <name evidence="12" type="ORF">Amon01_000241200</name>
</gene>
<keyword evidence="5" id="KW-0809">Transit peptide</keyword>
<keyword evidence="3" id="KW-0285">Flavoprotein</keyword>
<dbReference type="InterPro" id="IPR054585">
    <property type="entry name" value="NDH2-like_C"/>
</dbReference>
<dbReference type="Pfam" id="PF22366">
    <property type="entry name" value="NDH2_C"/>
    <property type="match status" value="1"/>
</dbReference>
<dbReference type="PANTHER" id="PTHR43706">
    <property type="entry name" value="NADH DEHYDROGENASE"/>
    <property type="match status" value="1"/>
</dbReference>
<evidence type="ECO:0000259" key="11">
    <source>
        <dbReference type="Pfam" id="PF22366"/>
    </source>
</evidence>
<organism evidence="12 13">
    <name type="scientific">Ambrosiozyma monospora</name>
    <name type="common">Yeast</name>
    <name type="synonym">Endomycopsis monosporus</name>
    <dbReference type="NCBI Taxonomy" id="43982"/>
    <lineage>
        <taxon>Eukaryota</taxon>
        <taxon>Fungi</taxon>
        <taxon>Dikarya</taxon>
        <taxon>Ascomycota</taxon>
        <taxon>Saccharomycotina</taxon>
        <taxon>Pichiomycetes</taxon>
        <taxon>Pichiales</taxon>
        <taxon>Pichiaceae</taxon>
        <taxon>Ambrosiozyma</taxon>
    </lineage>
</organism>
<evidence type="ECO:0000256" key="5">
    <source>
        <dbReference type="ARBA" id="ARBA00022946"/>
    </source>
</evidence>
<evidence type="ECO:0000256" key="9">
    <source>
        <dbReference type="ARBA" id="ARBA00049010"/>
    </source>
</evidence>
<feature type="domain" description="External alternative NADH-ubiquinone oxidoreductase-like C-terminal" evidence="11">
    <location>
        <begin position="525"/>
        <end position="590"/>
    </location>
</feature>
<dbReference type="PRINTS" id="PR00368">
    <property type="entry name" value="FADPNR"/>
</dbReference>
<dbReference type="AlphaFoldDB" id="A0A9W6YWA8"/>
<keyword evidence="13" id="KW-1185">Reference proteome</keyword>
<dbReference type="Pfam" id="PF07992">
    <property type="entry name" value="Pyr_redox_2"/>
    <property type="match status" value="1"/>
</dbReference>
<keyword evidence="4" id="KW-0274">FAD</keyword>
<evidence type="ECO:0000313" key="12">
    <source>
        <dbReference type="EMBL" id="GMG21990.1"/>
    </source>
</evidence>
<evidence type="ECO:0000256" key="4">
    <source>
        <dbReference type="ARBA" id="ARBA00022827"/>
    </source>
</evidence>
<evidence type="ECO:0000256" key="7">
    <source>
        <dbReference type="ARBA" id="ARBA00023027"/>
    </source>
</evidence>
<comment type="catalytic activity">
    <reaction evidence="9">
        <text>a ubiquinone + NADH + H(+) = a ubiquinol + NAD(+)</text>
        <dbReference type="Rhea" id="RHEA:23152"/>
        <dbReference type="Rhea" id="RHEA-COMP:9565"/>
        <dbReference type="Rhea" id="RHEA-COMP:9566"/>
        <dbReference type="ChEBI" id="CHEBI:15378"/>
        <dbReference type="ChEBI" id="CHEBI:16389"/>
        <dbReference type="ChEBI" id="CHEBI:17976"/>
        <dbReference type="ChEBI" id="CHEBI:57540"/>
        <dbReference type="ChEBI" id="CHEBI:57945"/>
    </reaction>
</comment>
<comment type="catalytic activity">
    <reaction evidence="8">
        <text>a quinone + NADH + H(+) = a quinol + NAD(+)</text>
        <dbReference type="Rhea" id="RHEA:46160"/>
        <dbReference type="ChEBI" id="CHEBI:15378"/>
        <dbReference type="ChEBI" id="CHEBI:24646"/>
        <dbReference type="ChEBI" id="CHEBI:57540"/>
        <dbReference type="ChEBI" id="CHEBI:57945"/>
        <dbReference type="ChEBI" id="CHEBI:132124"/>
        <dbReference type="EC" id="1.6.5.9"/>
    </reaction>
</comment>
<dbReference type="GO" id="GO:0050136">
    <property type="term" value="F:NADH dehydrogenase (quinone) (non-electrogenic) activity"/>
    <property type="evidence" value="ECO:0007669"/>
    <property type="project" value="UniProtKB-EC"/>
</dbReference>
<evidence type="ECO:0000259" key="10">
    <source>
        <dbReference type="Pfam" id="PF07992"/>
    </source>
</evidence>
<sequence>MLQRQLLSCSRASMRAISHPSHPTMMASCLKSSISQTSRSISTSRLIYQELKKTDPILKDTPVSTPNIAKTKTTTSSTPKKKGAGFWRWTFRITMFSTIAGWSALTYLVWKETNPADQLPQTELKPTGNKRKKVVIVGSGWGAMSFLQKLDTTQYNVVIVSPRNYFLFTPLLPSVPTGTIDQKSICDPVRLIARQTPGEVQYMEAAVTDIDPHAKKVYIEHKSDRLTIGDAFINDNEPIRAELDYDYLIYSVGAKVNTFGIQGIPEFASYLKEAQDAVAVRQKLFNSVEAARLLPEGSDERKRLMTFVVCGGGPTGVELAAEVKDYIVQDLSKFIPNLENEMNVTLIEALPNVLNMFHHKLIEYTQQVFNSQGVHLRTNTMVKKVDARNVYCTEKKADGSTEDHVIPYGTLVWAGGNAQRKVTTEFAAKIPEQTSRRGLLVDEYQKLYGVEDVYALGDCTFTKNPPTAQVASQQGHFLADHFNKLSKLDDLKFLANQEKQPEQVEKLHKKIQRTESTLLPFHYEHQGSLAYIGSERAVADLSFFQWSTVSVGGNLTFLFWRSAYVSMLMGVRNKVLVTTDWIKVAIFGRDCSKDN</sequence>
<evidence type="ECO:0000256" key="2">
    <source>
        <dbReference type="ARBA" id="ARBA00012637"/>
    </source>
</evidence>
<comment type="similarity">
    <text evidence="1">Belongs to the NADH dehydrogenase family.</text>
</comment>
<dbReference type="PANTHER" id="PTHR43706:SF47">
    <property type="entry name" value="EXTERNAL NADH-UBIQUINONE OXIDOREDUCTASE 1, MITOCHONDRIAL-RELATED"/>
    <property type="match status" value="1"/>
</dbReference>
<name>A0A9W6YWA8_AMBMO</name>
<comment type="caution">
    <text evidence="12">The sequence shown here is derived from an EMBL/GenBank/DDBJ whole genome shotgun (WGS) entry which is preliminary data.</text>
</comment>
<dbReference type="GO" id="GO:0005739">
    <property type="term" value="C:mitochondrion"/>
    <property type="evidence" value="ECO:0007669"/>
    <property type="project" value="UniProtKB-ARBA"/>
</dbReference>
<dbReference type="InterPro" id="IPR045024">
    <property type="entry name" value="NDH-2"/>
</dbReference>
<accession>A0A9W6YWA8</accession>
<evidence type="ECO:0000256" key="3">
    <source>
        <dbReference type="ARBA" id="ARBA00022630"/>
    </source>
</evidence>
<reference evidence="12" key="1">
    <citation type="submission" date="2023-04" db="EMBL/GenBank/DDBJ databases">
        <title>Ambrosiozyma monospora NBRC 1965.</title>
        <authorList>
            <person name="Ichikawa N."/>
            <person name="Sato H."/>
            <person name="Tonouchi N."/>
        </authorList>
    </citation>
    <scope>NUCLEOTIDE SEQUENCE</scope>
    <source>
        <strain evidence="12">NBRC 1965</strain>
    </source>
</reference>
<dbReference type="InterPro" id="IPR023753">
    <property type="entry name" value="FAD/NAD-binding_dom"/>
</dbReference>
<dbReference type="OrthoDB" id="3244603at2759"/>
<protein>
    <recommendedName>
        <fullName evidence="2">NADH:ubiquinone reductase (non-electrogenic)</fullName>
        <ecNumber evidence="2">1.6.5.9</ecNumber>
    </recommendedName>
</protein>
<feature type="domain" description="FAD/NAD(P)-binding" evidence="10">
    <location>
        <begin position="132"/>
        <end position="475"/>
    </location>
</feature>
<dbReference type="Gene3D" id="3.50.50.100">
    <property type="match status" value="1"/>
</dbReference>
<evidence type="ECO:0000256" key="8">
    <source>
        <dbReference type="ARBA" id="ARBA00047599"/>
    </source>
</evidence>
<evidence type="ECO:0000256" key="1">
    <source>
        <dbReference type="ARBA" id="ARBA00005272"/>
    </source>
</evidence>
<proteinExistence type="inferred from homology"/>